<organism evidence="1 2">
    <name type="scientific">Populus alba x Populus x berolinensis</name>
    <dbReference type="NCBI Taxonomy" id="444605"/>
    <lineage>
        <taxon>Eukaryota</taxon>
        <taxon>Viridiplantae</taxon>
        <taxon>Streptophyta</taxon>
        <taxon>Embryophyta</taxon>
        <taxon>Tracheophyta</taxon>
        <taxon>Spermatophyta</taxon>
        <taxon>Magnoliopsida</taxon>
        <taxon>eudicotyledons</taxon>
        <taxon>Gunneridae</taxon>
        <taxon>Pentapetalae</taxon>
        <taxon>rosids</taxon>
        <taxon>fabids</taxon>
        <taxon>Malpighiales</taxon>
        <taxon>Salicaceae</taxon>
        <taxon>Saliceae</taxon>
        <taxon>Populus</taxon>
    </lineage>
</organism>
<accession>A0AAD6W4D8</accession>
<dbReference type="AlphaFoldDB" id="A0AAD6W4D8"/>
<keyword evidence="2" id="KW-1185">Reference proteome</keyword>
<comment type="caution">
    <text evidence="1">The sequence shown here is derived from an EMBL/GenBank/DDBJ whole genome shotgun (WGS) entry which is preliminary data.</text>
</comment>
<dbReference type="Proteomes" id="UP001164929">
    <property type="component" value="Chromosome 5"/>
</dbReference>
<gene>
    <name evidence="1" type="ORF">NC653_014940</name>
</gene>
<dbReference type="InterPro" id="IPR036396">
    <property type="entry name" value="Cyt_P450_sf"/>
</dbReference>
<dbReference type="Gene3D" id="1.10.630.10">
    <property type="entry name" value="Cytochrome P450"/>
    <property type="match status" value="1"/>
</dbReference>
<dbReference type="GO" id="GO:0004497">
    <property type="term" value="F:monooxygenase activity"/>
    <property type="evidence" value="ECO:0007669"/>
    <property type="project" value="InterPro"/>
</dbReference>
<evidence type="ECO:0000313" key="1">
    <source>
        <dbReference type="EMBL" id="KAJ6998943.1"/>
    </source>
</evidence>
<reference evidence="1" key="1">
    <citation type="journal article" date="2023" name="Mol. Ecol. Resour.">
        <title>Chromosome-level genome assembly of a triploid poplar Populus alba 'Berolinensis'.</title>
        <authorList>
            <person name="Chen S."/>
            <person name="Yu Y."/>
            <person name="Wang X."/>
            <person name="Wang S."/>
            <person name="Zhang T."/>
            <person name="Zhou Y."/>
            <person name="He R."/>
            <person name="Meng N."/>
            <person name="Wang Y."/>
            <person name="Liu W."/>
            <person name="Liu Z."/>
            <person name="Liu J."/>
            <person name="Guo Q."/>
            <person name="Huang H."/>
            <person name="Sederoff R.R."/>
            <person name="Wang G."/>
            <person name="Qu G."/>
            <person name="Chen S."/>
        </authorList>
    </citation>
    <scope>NUCLEOTIDE SEQUENCE</scope>
    <source>
        <strain evidence="1">SC-2020</strain>
    </source>
</reference>
<name>A0AAD6W4D8_9ROSI</name>
<dbReference type="GO" id="GO:0020037">
    <property type="term" value="F:heme binding"/>
    <property type="evidence" value="ECO:0007669"/>
    <property type="project" value="InterPro"/>
</dbReference>
<dbReference type="EMBL" id="JAQIZT010000005">
    <property type="protein sequence ID" value="KAJ6998943.1"/>
    <property type="molecule type" value="Genomic_DNA"/>
</dbReference>
<evidence type="ECO:0000313" key="2">
    <source>
        <dbReference type="Proteomes" id="UP001164929"/>
    </source>
</evidence>
<dbReference type="GO" id="GO:0016705">
    <property type="term" value="F:oxidoreductase activity, acting on paired donors, with incorporation or reduction of molecular oxygen"/>
    <property type="evidence" value="ECO:0007669"/>
    <property type="project" value="InterPro"/>
</dbReference>
<protein>
    <submittedName>
        <fullName evidence="1">Uncharacterized protein</fullName>
    </submittedName>
</protein>
<dbReference type="GO" id="GO:0005506">
    <property type="term" value="F:iron ion binding"/>
    <property type="evidence" value="ECO:0007669"/>
    <property type="project" value="InterPro"/>
</dbReference>
<sequence>MWAHYFDIKKLGLRILWARQREKEKATPESMGSPYVGETMQFLSPRKSPGIPNFIKERMRKYGSLFRTSLGGWASDCIIRS</sequence>
<proteinExistence type="predicted"/>